<dbReference type="RefSeq" id="WP_013768365.1">
    <property type="nucleotide sequence ID" value="NC_015510.1"/>
</dbReference>
<organism evidence="2 3">
    <name type="scientific">Haliscomenobacter hydrossis (strain ATCC 27775 / DSM 1100 / LMG 10767 / O)</name>
    <dbReference type="NCBI Taxonomy" id="760192"/>
    <lineage>
        <taxon>Bacteria</taxon>
        <taxon>Pseudomonadati</taxon>
        <taxon>Bacteroidota</taxon>
        <taxon>Saprospiria</taxon>
        <taxon>Saprospirales</taxon>
        <taxon>Haliscomenobacteraceae</taxon>
        <taxon>Haliscomenobacter</taxon>
    </lineage>
</organism>
<name>F4L1E2_HALH1</name>
<evidence type="ECO:0000313" key="2">
    <source>
        <dbReference type="EMBL" id="AEE53839.1"/>
    </source>
</evidence>
<keyword evidence="3" id="KW-1185">Reference proteome</keyword>
<dbReference type="EMBL" id="CP002691">
    <property type="protein sequence ID" value="AEE53839.1"/>
    <property type="molecule type" value="Genomic_DNA"/>
</dbReference>
<sequence length="98" mass="11796">MEANLQLPPILFWDIDPSKLDYDAKARFIIGRVVMYGSLADWTAILAYYGPDRVRDEMLQERYLDKKTLNYLSFYFEVPKTEFRCYTLQQSIPQHWNY</sequence>
<feature type="domain" description="DUF6922" evidence="1">
    <location>
        <begin position="7"/>
        <end position="57"/>
    </location>
</feature>
<accession>F4L1E2</accession>
<dbReference type="InterPro" id="IPR053830">
    <property type="entry name" value="DUF6922"/>
</dbReference>
<protein>
    <recommendedName>
        <fullName evidence="1">DUF6922 domain-containing protein</fullName>
    </recommendedName>
</protein>
<proteinExistence type="predicted"/>
<dbReference type="Pfam" id="PF21956">
    <property type="entry name" value="DUF6922"/>
    <property type="match status" value="1"/>
</dbReference>
<dbReference type="HOGENOM" id="CLU_153917_2_0_10"/>
<dbReference type="eggNOG" id="ENOG5033BV9">
    <property type="taxonomic scope" value="Bacteria"/>
</dbReference>
<reference key="2">
    <citation type="submission" date="2011-04" db="EMBL/GenBank/DDBJ databases">
        <title>Complete sequence of chromosome of Haliscomenobacter hydrossis DSM 1100.</title>
        <authorList>
            <consortium name="US DOE Joint Genome Institute (JGI-PGF)"/>
            <person name="Lucas S."/>
            <person name="Han J."/>
            <person name="Lapidus A."/>
            <person name="Bruce D."/>
            <person name="Goodwin L."/>
            <person name="Pitluck S."/>
            <person name="Peters L."/>
            <person name="Kyrpides N."/>
            <person name="Mavromatis K."/>
            <person name="Ivanova N."/>
            <person name="Ovchinnikova G."/>
            <person name="Pagani I."/>
            <person name="Daligault H."/>
            <person name="Detter J.C."/>
            <person name="Han C."/>
            <person name="Land M."/>
            <person name="Hauser L."/>
            <person name="Markowitz V."/>
            <person name="Cheng J.-F."/>
            <person name="Hugenholtz P."/>
            <person name="Woyke T."/>
            <person name="Wu D."/>
            <person name="Verbarg S."/>
            <person name="Frueling A."/>
            <person name="Brambilla E."/>
            <person name="Klenk H.-P."/>
            <person name="Eisen J.A."/>
        </authorList>
    </citation>
    <scope>NUCLEOTIDE SEQUENCE</scope>
    <source>
        <strain>DSM 1100</strain>
    </source>
</reference>
<dbReference type="KEGG" id="hhy:Halhy_6016"/>
<gene>
    <name evidence="2" type="ordered locus">Halhy_6016</name>
</gene>
<reference evidence="2 3" key="1">
    <citation type="journal article" date="2011" name="Stand. Genomic Sci.">
        <title>Complete genome sequence of Haliscomenobacter hydrossis type strain (O).</title>
        <authorList>
            <consortium name="US DOE Joint Genome Institute (JGI-PGF)"/>
            <person name="Daligault H."/>
            <person name="Lapidus A."/>
            <person name="Zeytun A."/>
            <person name="Nolan M."/>
            <person name="Lucas S."/>
            <person name="Del Rio T.G."/>
            <person name="Tice H."/>
            <person name="Cheng J.F."/>
            <person name="Tapia R."/>
            <person name="Han C."/>
            <person name="Goodwin L."/>
            <person name="Pitluck S."/>
            <person name="Liolios K."/>
            <person name="Pagani I."/>
            <person name="Ivanova N."/>
            <person name="Huntemann M."/>
            <person name="Mavromatis K."/>
            <person name="Mikhailova N."/>
            <person name="Pati A."/>
            <person name="Chen A."/>
            <person name="Palaniappan K."/>
            <person name="Land M."/>
            <person name="Hauser L."/>
            <person name="Brambilla E.M."/>
            <person name="Rohde M."/>
            <person name="Verbarg S."/>
            <person name="Goker M."/>
            <person name="Bristow J."/>
            <person name="Eisen J.A."/>
            <person name="Markowitz V."/>
            <person name="Hugenholtz P."/>
            <person name="Kyrpides N.C."/>
            <person name="Klenk H.P."/>
            <person name="Woyke T."/>
        </authorList>
    </citation>
    <scope>NUCLEOTIDE SEQUENCE [LARGE SCALE GENOMIC DNA]</scope>
    <source>
        <strain evidence="3">ATCC 27775 / DSM 1100 / LMG 10767 / O</strain>
    </source>
</reference>
<dbReference type="STRING" id="760192.Halhy_6016"/>
<evidence type="ECO:0000313" key="3">
    <source>
        <dbReference type="Proteomes" id="UP000008461"/>
    </source>
</evidence>
<dbReference type="OrthoDB" id="1364214at2"/>
<evidence type="ECO:0000259" key="1">
    <source>
        <dbReference type="Pfam" id="PF21956"/>
    </source>
</evidence>
<dbReference type="AlphaFoldDB" id="F4L1E2"/>
<dbReference type="Proteomes" id="UP000008461">
    <property type="component" value="Chromosome"/>
</dbReference>